<keyword evidence="2" id="KW-1185">Reference proteome</keyword>
<name>G4Z1C1_PHYSP</name>
<dbReference type="Proteomes" id="UP000002640">
    <property type="component" value="Unassembled WGS sequence"/>
</dbReference>
<dbReference type="GeneID" id="20652814"/>
<dbReference type="InParanoid" id="G4Z1C1"/>
<organism evidence="1 2">
    <name type="scientific">Phytophthora sojae (strain P6497)</name>
    <name type="common">Soybean stem and root rot agent</name>
    <name type="synonym">Phytophthora megasperma f. sp. glycines</name>
    <dbReference type="NCBI Taxonomy" id="1094619"/>
    <lineage>
        <taxon>Eukaryota</taxon>
        <taxon>Sar</taxon>
        <taxon>Stramenopiles</taxon>
        <taxon>Oomycota</taxon>
        <taxon>Peronosporomycetes</taxon>
        <taxon>Peronosporales</taxon>
        <taxon>Peronosporaceae</taxon>
        <taxon>Phytophthora</taxon>
    </lineage>
</organism>
<evidence type="ECO:0000313" key="1">
    <source>
        <dbReference type="EMBL" id="EGZ25269.1"/>
    </source>
</evidence>
<sequence length="51" mass="6204">FRDHFRINRKVYHTLFDACAPFIARKIKYRREVIAVMQDWFGQAATCRDLE</sequence>
<protein>
    <submittedName>
        <fullName evidence="1">Uncharacterized protein</fullName>
    </submittedName>
</protein>
<feature type="non-terminal residue" evidence="1">
    <location>
        <position position="1"/>
    </location>
</feature>
<gene>
    <name evidence="1" type="ORF">PHYSODRAFT_446841</name>
</gene>
<dbReference type="RefSeq" id="XP_009520557.1">
    <property type="nucleotide sequence ID" value="XM_009522262.1"/>
</dbReference>
<dbReference type="EMBL" id="JH159152">
    <property type="protein sequence ID" value="EGZ25269.1"/>
    <property type="molecule type" value="Genomic_DNA"/>
</dbReference>
<feature type="non-terminal residue" evidence="1">
    <location>
        <position position="51"/>
    </location>
</feature>
<accession>G4Z1C1</accession>
<dbReference type="KEGG" id="psoj:PHYSODRAFT_446841"/>
<proteinExistence type="predicted"/>
<reference evidence="1 2" key="1">
    <citation type="journal article" date="2006" name="Science">
        <title>Phytophthora genome sequences uncover evolutionary origins and mechanisms of pathogenesis.</title>
        <authorList>
            <person name="Tyler B.M."/>
            <person name="Tripathy S."/>
            <person name="Zhang X."/>
            <person name="Dehal P."/>
            <person name="Jiang R.H."/>
            <person name="Aerts A."/>
            <person name="Arredondo F.D."/>
            <person name="Baxter L."/>
            <person name="Bensasson D."/>
            <person name="Beynon J.L."/>
            <person name="Chapman J."/>
            <person name="Damasceno C.M."/>
            <person name="Dorrance A.E."/>
            <person name="Dou D."/>
            <person name="Dickerman A.W."/>
            <person name="Dubchak I.L."/>
            <person name="Garbelotto M."/>
            <person name="Gijzen M."/>
            <person name="Gordon S.G."/>
            <person name="Govers F."/>
            <person name="Grunwald N.J."/>
            <person name="Huang W."/>
            <person name="Ivors K.L."/>
            <person name="Jones R.W."/>
            <person name="Kamoun S."/>
            <person name="Krampis K."/>
            <person name="Lamour K.H."/>
            <person name="Lee M.K."/>
            <person name="McDonald W.H."/>
            <person name="Medina M."/>
            <person name="Meijer H.J."/>
            <person name="Nordberg E.K."/>
            <person name="Maclean D.J."/>
            <person name="Ospina-Giraldo M.D."/>
            <person name="Morris P.F."/>
            <person name="Phuntumart V."/>
            <person name="Putnam N.H."/>
            <person name="Rash S."/>
            <person name="Rose J.K."/>
            <person name="Sakihama Y."/>
            <person name="Salamov A.A."/>
            <person name="Savidor A."/>
            <person name="Scheuring C.F."/>
            <person name="Smith B.M."/>
            <person name="Sobral B.W."/>
            <person name="Terry A."/>
            <person name="Torto-Alalibo T.A."/>
            <person name="Win J."/>
            <person name="Xu Z."/>
            <person name="Zhang H."/>
            <person name="Grigoriev I.V."/>
            <person name="Rokhsar D.S."/>
            <person name="Boore J.L."/>
        </authorList>
    </citation>
    <scope>NUCLEOTIDE SEQUENCE [LARGE SCALE GENOMIC DNA]</scope>
    <source>
        <strain evidence="1 2">P6497</strain>
    </source>
</reference>
<dbReference type="AlphaFoldDB" id="G4Z1C1"/>
<evidence type="ECO:0000313" key="2">
    <source>
        <dbReference type="Proteomes" id="UP000002640"/>
    </source>
</evidence>